<name>A0A0B7NE75_9FUNG</name>
<evidence type="ECO:0000313" key="1">
    <source>
        <dbReference type="EMBL" id="CEP13645.1"/>
    </source>
</evidence>
<accession>A0A0B7NE75</accession>
<proteinExistence type="predicted"/>
<reference evidence="1 2" key="1">
    <citation type="submission" date="2014-09" db="EMBL/GenBank/DDBJ databases">
        <authorList>
            <person name="Ellenberger Sabrina"/>
        </authorList>
    </citation>
    <scope>NUCLEOTIDE SEQUENCE [LARGE SCALE GENOMIC DNA]</scope>
    <source>
        <strain evidence="1 2">CBS 412.66</strain>
    </source>
</reference>
<evidence type="ECO:0000313" key="2">
    <source>
        <dbReference type="Proteomes" id="UP000054107"/>
    </source>
</evidence>
<dbReference type="EMBL" id="LN730391">
    <property type="protein sequence ID" value="CEP13645.1"/>
    <property type="molecule type" value="Genomic_DNA"/>
</dbReference>
<protein>
    <submittedName>
        <fullName evidence="1">Uncharacterized protein</fullName>
    </submittedName>
</protein>
<dbReference type="Proteomes" id="UP000054107">
    <property type="component" value="Unassembled WGS sequence"/>
</dbReference>
<organism evidence="1 2">
    <name type="scientific">Parasitella parasitica</name>
    <dbReference type="NCBI Taxonomy" id="35722"/>
    <lineage>
        <taxon>Eukaryota</taxon>
        <taxon>Fungi</taxon>
        <taxon>Fungi incertae sedis</taxon>
        <taxon>Mucoromycota</taxon>
        <taxon>Mucoromycotina</taxon>
        <taxon>Mucoromycetes</taxon>
        <taxon>Mucorales</taxon>
        <taxon>Mucorineae</taxon>
        <taxon>Mucoraceae</taxon>
        <taxon>Parasitella</taxon>
    </lineage>
</organism>
<dbReference type="AlphaFoldDB" id="A0A0B7NE75"/>
<gene>
    <name evidence="1" type="primary">PARPA_07765.1 scaffold 30457</name>
</gene>
<sequence length="97" mass="11175">MALTLAEKRHRSEQLSRLRESFSTLFAENPTKTLEYIALLLKKEDVNIYVEDNGGYACLGMNVGDDILLTTNKFDYTAIKHEQEQEQQQIHPSSEQK</sequence>
<keyword evidence="2" id="KW-1185">Reference proteome</keyword>